<evidence type="ECO:0000313" key="1">
    <source>
        <dbReference type="EMBL" id="RBP67701.1"/>
    </source>
</evidence>
<dbReference type="RefSeq" id="WP_113864779.1">
    <property type="nucleotide sequence ID" value="NZ_AGJP01000001.1"/>
</dbReference>
<keyword evidence="2" id="KW-1185">Reference proteome</keyword>
<proteinExistence type="predicted"/>
<reference evidence="1 2" key="1">
    <citation type="submission" date="2018-06" db="EMBL/GenBank/DDBJ databases">
        <title>Genomic Encyclopedia of Type Strains, Phase IV (KMG-IV): sequencing the most valuable type-strain genomes for metagenomic binning, comparative biology and taxonomic classification.</title>
        <authorList>
            <person name="Goeker M."/>
        </authorList>
    </citation>
    <scope>NUCLEOTIDE SEQUENCE [LARGE SCALE GENOMIC DNA]</scope>
    <source>
        <strain evidence="1 2">DSM 30166</strain>
    </source>
</reference>
<comment type="caution">
    <text evidence="1">The sequence shown here is derived from an EMBL/GenBank/DDBJ whole genome shotgun (WGS) entry which is preliminary data.</text>
</comment>
<dbReference type="Proteomes" id="UP000253046">
    <property type="component" value="Unassembled WGS sequence"/>
</dbReference>
<dbReference type="AlphaFoldDB" id="A0A366IC65"/>
<organism evidence="1 2">
    <name type="scientific">Brenneria salicis ATCC 15712 = DSM 30166</name>
    <dbReference type="NCBI Taxonomy" id="714314"/>
    <lineage>
        <taxon>Bacteria</taxon>
        <taxon>Pseudomonadati</taxon>
        <taxon>Pseudomonadota</taxon>
        <taxon>Gammaproteobacteria</taxon>
        <taxon>Enterobacterales</taxon>
        <taxon>Pectobacteriaceae</taxon>
        <taxon>Brenneria</taxon>
    </lineage>
</organism>
<gene>
    <name evidence="1" type="ORF">DES54_101223</name>
</gene>
<accession>A0A366IC65</accession>
<sequence length="254" mass="28613">MKGISTYQDSGRFEEISLASSSYVSTLYNNILDKPDFKAGLTEHAHLSAKFESEAKCSILEGFGYIAKHVNPHKTWKILTNLTTFMKDGNFSFNRNCIYCSKAVDLNIYAMVSNNYNTFYVADKAESGKLDEDIAMMQQHAVTSQSAVSTLLFSNIKQGERAIIAVPLKNRNFSHCMNFVHHSGGGIVIDGQQNKLYNFNIEADKKKFDSLYGVESSVIKAARIYITGKAPEMNNQAWEMVKYPHSLESDWKKL</sequence>
<name>A0A366IC65_9GAMM</name>
<protein>
    <submittedName>
        <fullName evidence="1">Uncharacterized protein</fullName>
    </submittedName>
</protein>
<dbReference type="OrthoDB" id="6427982at2"/>
<evidence type="ECO:0000313" key="2">
    <source>
        <dbReference type="Proteomes" id="UP000253046"/>
    </source>
</evidence>
<dbReference type="EMBL" id="QNRY01000001">
    <property type="protein sequence ID" value="RBP67701.1"/>
    <property type="molecule type" value="Genomic_DNA"/>
</dbReference>